<dbReference type="Proteomes" id="UP000437131">
    <property type="component" value="Unassembled WGS sequence"/>
</dbReference>
<feature type="binding site" evidence="6">
    <location>
        <position position="237"/>
    </location>
    <ligand>
        <name>S-adenosyl-L-methionine</name>
        <dbReference type="ChEBI" id="CHEBI:59789"/>
    </ligand>
</feature>
<evidence type="ECO:0000256" key="6">
    <source>
        <dbReference type="HAMAP-Rule" id="MF_00735"/>
    </source>
</evidence>
<feature type="binding site" evidence="6">
    <location>
        <position position="147"/>
    </location>
    <ligand>
        <name>S-adenosyl-L-methionine</name>
        <dbReference type="ChEBI" id="CHEBI:59789"/>
    </ligand>
</feature>
<dbReference type="NCBIfam" id="TIGR00406">
    <property type="entry name" value="prmA"/>
    <property type="match status" value="1"/>
</dbReference>
<evidence type="ECO:0000256" key="4">
    <source>
        <dbReference type="ARBA" id="ARBA00022679"/>
    </source>
</evidence>
<comment type="catalytic activity">
    <reaction evidence="6">
        <text>L-lysyl-[protein] + 3 S-adenosyl-L-methionine = N(6),N(6),N(6)-trimethyl-L-lysyl-[protein] + 3 S-adenosyl-L-homocysteine + 3 H(+)</text>
        <dbReference type="Rhea" id="RHEA:54192"/>
        <dbReference type="Rhea" id="RHEA-COMP:9752"/>
        <dbReference type="Rhea" id="RHEA-COMP:13826"/>
        <dbReference type="ChEBI" id="CHEBI:15378"/>
        <dbReference type="ChEBI" id="CHEBI:29969"/>
        <dbReference type="ChEBI" id="CHEBI:57856"/>
        <dbReference type="ChEBI" id="CHEBI:59789"/>
        <dbReference type="ChEBI" id="CHEBI:61961"/>
    </reaction>
</comment>
<dbReference type="AlphaFoldDB" id="A0A844H017"/>
<comment type="caution">
    <text evidence="7">The sequence shown here is derived from an EMBL/GenBank/DDBJ whole genome shotgun (WGS) entry which is preliminary data.</text>
</comment>
<reference evidence="7 8" key="1">
    <citation type="submission" date="2019-11" db="EMBL/GenBank/DDBJ databases">
        <title>Isolation of a new High Light Tolerant Cyanobacteria.</title>
        <authorList>
            <person name="Dobson Z."/>
            <person name="Vaughn N."/>
            <person name="Vaughn M."/>
            <person name="Fromme P."/>
            <person name="Mazor Y."/>
        </authorList>
    </citation>
    <scope>NUCLEOTIDE SEQUENCE [LARGE SCALE GENOMIC DNA]</scope>
    <source>
        <strain evidence="7 8">0216</strain>
    </source>
</reference>
<dbReference type="Gene3D" id="3.40.50.150">
    <property type="entry name" value="Vaccinia Virus protein VP39"/>
    <property type="match status" value="1"/>
</dbReference>
<dbReference type="RefSeq" id="WP_155084730.1">
    <property type="nucleotide sequence ID" value="NZ_WMIA01000041.1"/>
</dbReference>
<evidence type="ECO:0000256" key="2">
    <source>
        <dbReference type="ARBA" id="ARBA00022490"/>
    </source>
</evidence>
<dbReference type="EC" id="2.1.1.-" evidence="6"/>
<keyword evidence="7" id="KW-0687">Ribonucleoprotein</keyword>
<sequence>MTENWWEIRVNYIPELEDSVFWRLQEFGCQGTALMKEEDNWLIKGYVPTISIDTVDLAALALSLKQDFIMAGQEKPPVVTWQLINNEDWASSWKQYWQPMDIGDRFSIYPAWIEPPENCDHKVALRDRIILRLDPGSAFGTGVHATTQLCLESLEMRIDEDEINLNIADIGCGSGILSIGARLLGAKEVTAVDTDPLAVKATKENSLLNQVDNIKVFQGSIEEVKLQGQKFDGIVCNILAEIIKPMIPEMAEIIKPDGWVILSGILVEQSNEIASILEQNGWAIAALWKRDNWCCLNARRS</sequence>
<keyword evidence="2 6" id="KW-0963">Cytoplasm</keyword>
<evidence type="ECO:0000256" key="1">
    <source>
        <dbReference type="ARBA" id="ARBA00009741"/>
    </source>
</evidence>
<dbReference type="CDD" id="cd02440">
    <property type="entry name" value="AdoMet_MTases"/>
    <property type="match status" value="1"/>
</dbReference>
<dbReference type="Pfam" id="PF06325">
    <property type="entry name" value="PrmA"/>
    <property type="match status" value="1"/>
</dbReference>
<comment type="subcellular location">
    <subcellularLocation>
        <location evidence="6">Cytoplasm</location>
    </subcellularLocation>
</comment>
<keyword evidence="3 6" id="KW-0489">Methyltransferase</keyword>
<evidence type="ECO:0000313" key="8">
    <source>
        <dbReference type="Proteomes" id="UP000437131"/>
    </source>
</evidence>
<dbReference type="GO" id="GO:0005840">
    <property type="term" value="C:ribosome"/>
    <property type="evidence" value="ECO:0007669"/>
    <property type="project" value="UniProtKB-KW"/>
</dbReference>
<dbReference type="PIRSF" id="PIRSF000401">
    <property type="entry name" value="RPL11_MTase"/>
    <property type="match status" value="1"/>
</dbReference>
<dbReference type="InterPro" id="IPR029063">
    <property type="entry name" value="SAM-dependent_MTases_sf"/>
</dbReference>
<keyword evidence="7" id="KW-0689">Ribosomal protein</keyword>
<dbReference type="PANTHER" id="PTHR43648">
    <property type="entry name" value="ELECTRON TRANSFER FLAVOPROTEIN BETA SUBUNIT LYSINE METHYLTRANSFERASE"/>
    <property type="match status" value="1"/>
</dbReference>
<dbReference type="SUPFAM" id="SSF53335">
    <property type="entry name" value="S-adenosyl-L-methionine-dependent methyltransferases"/>
    <property type="match status" value="1"/>
</dbReference>
<proteinExistence type="inferred from homology"/>
<evidence type="ECO:0000256" key="5">
    <source>
        <dbReference type="ARBA" id="ARBA00022691"/>
    </source>
</evidence>
<comment type="function">
    <text evidence="6">Methylates ribosomal protein L11.</text>
</comment>
<organism evidence="7 8">
    <name type="scientific">Cyanobacterium aponinum 0216</name>
    <dbReference type="NCBI Taxonomy" id="2676140"/>
    <lineage>
        <taxon>Bacteria</taxon>
        <taxon>Bacillati</taxon>
        <taxon>Cyanobacteriota</taxon>
        <taxon>Cyanophyceae</taxon>
        <taxon>Oscillatoriophycideae</taxon>
        <taxon>Chroococcales</taxon>
        <taxon>Geminocystaceae</taxon>
        <taxon>Cyanobacterium</taxon>
    </lineage>
</organism>
<keyword evidence="4 6" id="KW-0808">Transferase</keyword>
<dbReference type="GO" id="GO:0032259">
    <property type="term" value="P:methylation"/>
    <property type="evidence" value="ECO:0007669"/>
    <property type="project" value="UniProtKB-KW"/>
</dbReference>
<dbReference type="GO" id="GO:0005737">
    <property type="term" value="C:cytoplasm"/>
    <property type="evidence" value="ECO:0007669"/>
    <property type="project" value="UniProtKB-SubCell"/>
</dbReference>
<dbReference type="EMBL" id="WMIA01000041">
    <property type="protein sequence ID" value="MTF40662.1"/>
    <property type="molecule type" value="Genomic_DNA"/>
</dbReference>
<evidence type="ECO:0000256" key="3">
    <source>
        <dbReference type="ARBA" id="ARBA00022603"/>
    </source>
</evidence>
<keyword evidence="5 6" id="KW-0949">S-adenosyl-L-methionine</keyword>
<feature type="binding site" evidence="6">
    <location>
        <position position="193"/>
    </location>
    <ligand>
        <name>S-adenosyl-L-methionine</name>
        <dbReference type="ChEBI" id="CHEBI:59789"/>
    </ligand>
</feature>
<dbReference type="HAMAP" id="MF_00735">
    <property type="entry name" value="Methyltr_PrmA"/>
    <property type="match status" value="1"/>
</dbReference>
<accession>A0A844H017</accession>
<gene>
    <name evidence="6" type="primary">prmA</name>
    <name evidence="7" type="ORF">GGC33_17280</name>
</gene>
<dbReference type="InterPro" id="IPR050078">
    <property type="entry name" value="Ribosomal_L11_MeTrfase_PrmA"/>
</dbReference>
<feature type="binding site" evidence="6">
    <location>
        <position position="171"/>
    </location>
    <ligand>
        <name>S-adenosyl-L-methionine</name>
        <dbReference type="ChEBI" id="CHEBI:59789"/>
    </ligand>
</feature>
<evidence type="ECO:0000313" key="7">
    <source>
        <dbReference type="EMBL" id="MTF40662.1"/>
    </source>
</evidence>
<comment type="similarity">
    <text evidence="1 6">Belongs to the methyltransferase superfamily. PrmA family.</text>
</comment>
<name>A0A844H017_9CHRO</name>
<dbReference type="PANTHER" id="PTHR43648:SF1">
    <property type="entry name" value="ELECTRON TRANSFER FLAVOPROTEIN BETA SUBUNIT LYSINE METHYLTRANSFERASE"/>
    <property type="match status" value="1"/>
</dbReference>
<dbReference type="GO" id="GO:0008276">
    <property type="term" value="F:protein methyltransferase activity"/>
    <property type="evidence" value="ECO:0007669"/>
    <property type="project" value="UniProtKB-UniRule"/>
</dbReference>
<dbReference type="InterPro" id="IPR004498">
    <property type="entry name" value="Ribosomal_PrmA_MeTrfase"/>
</dbReference>
<protein>
    <recommendedName>
        <fullName evidence="6">Ribosomal protein L11 methyltransferase</fullName>
        <shortName evidence="6">L11 Mtase</shortName>
        <ecNumber evidence="6">2.1.1.-</ecNumber>
    </recommendedName>
</protein>